<protein>
    <submittedName>
        <fullName evidence="1">Uncharacterized protein</fullName>
    </submittedName>
</protein>
<dbReference type="EMBL" id="JAOPJF010000026">
    <property type="protein sequence ID" value="KAK1145104.1"/>
    <property type="molecule type" value="Genomic_DNA"/>
</dbReference>
<accession>A0ACC3B591</accession>
<keyword evidence="2" id="KW-1185">Reference proteome</keyword>
<sequence>MKLTTFLTTLTLAHGILGARPGLRERIAARSALRAQTRQSQPMVELAPDRDHRTTADIAYSANWAGVVRESPPTTGGAYTSVSATFTVPEPAHASNSAGGIQAASAWVGIDGDTYTTAILQAGVDFYYDNGQIYNDAWYEWFPDVAHDFDFSVTTGDVVSVTVESYTPTNGIAVIVNESTGQRATKQISAPNGEKLAGQNADWIVEDFQSGDTMVPLVDFGTVEFEDMQASDGGKGIYGTEGATVIEMKQNGRVVTSVQTFGDDGMRVSYVG</sequence>
<evidence type="ECO:0000313" key="2">
    <source>
        <dbReference type="Proteomes" id="UP001177260"/>
    </source>
</evidence>
<organism evidence="1 2">
    <name type="scientific">Aspergillus melleus</name>
    <dbReference type="NCBI Taxonomy" id="138277"/>
    <lineage>
        <taxon>Eukaryota</taxon>
        <taxon>Fungi</taxon>
        <taxon>Dikarya</taxon>
        <taxon>Ascomycota</taxon>
        <taxon>Pezizomycotina</taxon>
        <taxon>Eurotiomycetes</taxon>
        <taxon>Eurotiomycetidae</taxon>
        <taxon>Eurotiales</taxon>
        <taxon>Aspergillaceae</taxon>
        <taxon>Aspergillus</taxon>
        <taxon>Aspergillus subgen. Circumdati</taxon>
    </lineage>
</organism>
<name>A0ACC3B591_9EURO</name>
<dbReference type="Proteomes" id="UP001177260">
    <property type="component" value="Unassembled WGS sequence"/>
</dbReference>
<comment type="caution">
    <text evidence="1">The sequence shown here is derived from an EMBL/GenBank/DDBJ whole genome shotgun (WGS) entry which is preliminary data.</text>
</comment>
<evidence type="ECO:0000313" key="1">
    <source>
        <dbReference type="EMBL" id="KAK1145104.1"/>
    </source>
</evidence>
<reference evidence="1 2" key="1">
    <citation type="journal article" date="2023" name="ACS Omega">
        <title>Identification of the Neoaspergillic Acid Biosynthesis Gene Cluster by Establishing an In Vitro CRISPR-Ribonucleoprotein Genetic System in Aspergillus melleus.</title>
        <authorList>
            <person name="Yuan B."/>
            <person name="Grau M.F."/>
            <person name="Murata R.M."/>
            <person name="Torok T."/>
            <person name="Venkateswaran K."/>
            <person name="Stajich J.E."/>
            <person name="Wang C.C.C."/>
        </authorList>
    </citation>
    <scope>NUCLEOTIDE SEQUENCE [LARGE SCALE GENOMIC DNA]</scope>
    <source>
        <strain evidence="1 2">IMV 1140</strain>
    </source>
</reference>
<proteinExistence type="predicted"/>
<gene>
    <name evidence="1" type="ORF">N8T08_004537</name>
</gene>